<dbReference type="GO" id="GO:0000324">
    <property type="term" value="C:fungal-type vacuole"/>
    <property type="evidence" value="ECO:0007669"/>
    <property type="project" value="TreeGrafter"/>
</dbReference>
<keyword evidence="10" id="KW-1185">Reference proteome</keyword>
<feature type="chain" id="PRO_5034009928" description="Carboxypeptidase" evidence="8">
    <location>
        <begin position="24"/>
        <end position="937"/>
    </location>
</feature>
<proteinExistence type="inferred from homology"/>
<dbReference type="InterPro" id="IPR029058">
    <property type="entry name" value="AB_hydrolase_fold"/>
</dbReference>
<evidence type="ECO:0000313" key="10">
    <source>
        <dbReference type="Proteomes" id="UP000518752"/>
    </source>
</evidence>
<dbReference type="Proteomes" id="UP000518752">
    <property type="component" value="Unassembled WGS sequence"/>
</dbReference>
<evidence type="ECO:0008006" key="11">
    <source>
        <dbReference type="Google" id="ProtNLM"/>
    </source>
</evidence>
<dbReference type="PRINTS" id="PR00724">
    <property type="entry name" value="CRBOXYPTASEC"/>
</dbReference>
<gene>
    <name evidence="9" type="ORF">D9757_004702</name>
</gene>
<evidence type="ECO:0000313" key="9">
    <source>
        <dbReference type="EMBL" id="KAF5388599.1"/>
    </source>
</evidence>
<dbReference type="GO" id="GO:0006508">
    <property type="term" value="P:proteolysis"/>
    <property type="evidence" value="ECO:0007669"/>
    <property type="project" value="UniProtKB-KW"/>
</dbReference>
<dbReference type="PANTHER" id="PTHR11802:SF453">
    <property type="entry name" value="S1, PUTATIVE-RELATED"/>
    <property type="match status" value="1"/>
</dbReference>
<name>A0A8H5MCA1_9AGAR</name>
<evidence type="ECO:0000256" key="3">
    <source>
        <dbReference type="ARBA" id="ARBA00022670"/>
    </source>
</evidence>
<dbReference type="Gene3D" id="3.40.50.1820">
    <property type="entry name" value="alpha/beta hydrolase"/>
    <property type="match status" value="1"/>
</dbReference>
<evidence type="ECO:0000256" key="5">
    <source>
        <dbReference type="ARBA" id="ARBA00023180"/>
    </source>
</evidence>
<dbReference type="AlphaFoldDB" id="A0A8H5MCA1"/>
<comment type="caution">
    <text evidence="9">The sequence shown here is derived from an EMBL/GenBank/DDBJ whole genome shotgun (WGS) entry which is preliminary data.</text>
</comment>
<keyword evidence="5" id="KW-0325">Glycoprotein</keyword>
<keyword evidence="6" id="KW-0175">Coiled coil</keyword>
<dbReference type="GO" id="GO:0004185">
    <property type="term" value="F:serine-type carboxypeptidase activity"/>
    <property type="evidence" value="ECO:0007669"/>
    <property type="project" value="InterPro"/>
</dbReference>
<evidence type="ECO:0000256" key="7">
    <source>
        <dbReference type="SAM" id="MobiDB-lite"/>
    </source>
</evidence>
<keyword evidence="3" id="KW-0645">Protease</keyword>
<sequence length="937" mass="105124">MAGLISVLLSFLLYIVLTDYALSSSLRASADNRLQYVKDSGICETVAGVGQYSGYIDVGDENYFWFWFFESRSRPNTDPLNGGPGCSSMIGLWGKGSPVRFKLVRLESHSSKDPETGPCTVDTDGESTSLNPYSWNNYSNILYLDQPFGAGFSTGKTLTNTSAAATYVWQAFQVLFSSNEFSQYRDRHFVLATESYGARFGPVFINYFDSQNKLIDDGELDGVKVIVSSLMISNGKHDPLINFQSLITFAKNAPSYGALVNQSVITAVTTFFEDTCSESLWDCYSADISNNSAQDACNAAMISCTTDVMEPLVGDRDPDYLLAFPDSTDDEEDEDATPSTSYAAYLRQQQIQDAIGATLINARPSFDQCDATTHALFSRSGETARSFLPELAELADSGFHILIWGGDADMKANWLGLLQSMIEMNWYGNQTLNNTELRNMTIDGEDVASYAVVDSFTFARVFGAGHTLPAYKPQVAQVVFRQFVSNETIHSVISSSPDAGPSSSPNSVKSEHFNDRSYLNYNNLPNLAGFKPRMKLYGRRDPHDDVVAYTNMKRLLYTMRFPLTHFRANLGLRGIRGKLAQSCSYYPFTSLREDFFSRNSKPWQEMQCRGIRTKPEAPRITLPSDGPTPDEELVLQRMLEQREMNILRVAKEKNWFSPSNYENTPEGWSYEWADWVAGWELVPIVSRSHADLILEHYFGMAGRFTPIIFRMDPFAPDFIFRYEGMNAQDEDRKGSSWIDQGSSGAYYHYRMGDDGLSRFPNDFDNCSSREFLSACIGSGLENIEKGLSVVPELPGSDASSNAFAEDCDLELIHFEQRLAGLESEGKAKPEAIVALGADGAADEPLYPITSEKVQALRERYQSYKAYGVHSVYSFLSDDTTTRSHARRKETNYLDEVDDLQSRIQDLKQELHEIEDDEGEFEVVKPQKQGRRRKTRPN</sequence>
<dbReference type="SUPFAM" id="SSF53474">
    <property type="entry name" value="alpha/beta-Hydrolases"/>
    <property type="match status" value="1"/>
</dbReference>
<organism evidence="9 10">
    <name type="scientific">Collybiopsis confluens</name>
    <dbReference type="NCBI Taxonomy" id="2823264"/>
    <lineage>
        <taxon>Eukaryota</taxon>
        <taxon>Fungi</taxon>
        <taxon>Dikarya</taxon>
        <taxon>Basidiomycota</taxon>
        <taxon>Agaricomycotina</taxon>
        <taxon>Agaricomycetes</taxon>
        <taxon>Agaricomycetidae</taxon>
        <taxon>Agaricales</taxon>
        <taxon>Marasmiineae</taxon>
        <taxon>Omphalotaceae</taxon>
        <taxon>Collybiopsis</taxon>
    </lineage>
</organism>
<feature type="region of interest" description="Disordered" evidence="7">
    <location>
        <begin position="916"/>
        <end position="937"/>
    </location>
</feature>
<evidence type="ECO:0000256" key="4">
    <source>
        <dbReference type="ARBA" id="ARBA00022801"/>
    </source>
</evidence>
<dbReference type="InterPro" id="IPR001563">
    <property type="entry name" value="Peptidase_S10"/>
</dbReference>
<dbReference type="PANTHER" id="PTHR11802">
    <property type="entry name" value="SERINE PROTEASE FAMILY S10 SERINE CARBOXYPEPTIDASE"/>
    <property type="match status" value="1"/>
</dbReference>
<feature type="compositionally biased region" description="Basic residues" evidence="7">
    <location>
        <begin position="927"/>
        <end position="937"/>
    </location>
</feature>
<feature type="coiled-coil region" evidence="6">
    <location>
        <begin position="889"/>
        <end position="916"/>
    </location>
</feature>
<keyword evidence="4" id="KW-0378">Hydrolase</keyword>
<accession>A0A8H5MCA1</accession>
<dbReference type="OrthoDB" id="443318at2759"/>
<reference evidence="9 10" key="1">
    <citation type="journal article" date="2020" name="ISME J.">
        <title>Uncovering the hidden diversity of litter-decomposition mechanisms in mushroom-forming fungi.</title>
        <authorList>
            <person name="Floudas D."/>
            <person name="Bentzer J."/>
            <person name="Ahren D."/>
            <person name="Johansson T."/>
            <person name="Persson P."/>
            <person name="Tunlid A."/>
        </authorList>
    </citation>
    <scope>NUCLEOTIDE SEQUENCE [LARGE SCALE GENOMIC DNA]</scope>
    <source>
        <strain evidence="9 10">CBS 406.79</strain>
    </source>
</reference>
<keyword evidence="8" id="KW-0732">Signal</keyword>
<evidence type="ECO:0000256" key="6">
    <source>
        <dbReference type="SAM" id="Coils"/>
    </source>
</evidence>
<evidence type="ECO:0000256" key="8">
    <source>
        <dbReference type="SAM" id="SignalP"/>
    </source>
</evidence>
<dbReference type="Pfam" id="PF00450">
    <property type="entry name" value="Peptidase_S10"/>
    <property type="match status" value="1"/>
</dbReference>
<evidence type="ECO:0000256" key="2">
    <source>
        <dbReference type="ARBA" id="ARBA00022645"/>
    </source>
</evidence>
<protein>
    <recommendedName>
        <fullName evidence="11">Carboxypeptidase</fullName>
    </recommendedName>
</protein>
<dbReference type="EMBL" id="JAACJN010000029">
    <property type="protein sequence ID" value="KAF5388599.1"/>
    <property type="molecule type" value="Genomic_DNA"/>
</dbReference>
<comment type="similarity">
    <text evidence="1">Belongs to the peptidase S10 family.</text>
</comment>
<feature type="signal peptide" evidence="8">
    <location>
        <begin position="1"/>
        <end position="23"/>
    </location>
</feature>
<keyword evidence="2" id="KW-0121">Carboxypeptidase</keyword>
<evidence type="ECO:0000256" key="1">
    <source>
        <dbReference type="ARBA" id="ARBA00009431"/>
    </source>
</evidence>